<dbReference type="PANTHER" id="PTHR46579">
    <property type="entry name" value="F5/8 TYPE C DOMAIN-CONTAINING PROTEIN-RELATED"/>
    <property type="match status" value="1"/>
</dbReference>
<dbReference type="STRING" id="400682.A0A1X7VDC3"/>
<dbReference type="EnsemblMetazoa" id="Aqu2.1.38300_001">
    <property type="protein sequence ID" value="Aqu2.1.38300_001"/>
    <property type="gene ID" value="Aqu2.1.38300"/>
</dbReference>
<name>A0A1X7VDC3_AMPQE</name>
<accession>A0A1X7VDC3</accession>
<dbReference type="InParanoid" id="A0A1X7VDC3"/>
<dbReference type="PANTHER" id="PTHR46579:SF2">
    <property type="entry name" value="C2H2-TYPE DOMAIN-CONTAINING PROTEIN"/>
    <property type="match status" value="1"/>
</dbReference>
<dbReference type="AlphaFoldDB" id="A0A1X7VDC3"/>
<reference evidence="1" key="1">
    <citation type="submission" date="2017-05" db="UniProtKB">
        <authorList>
            <consortium name="EnsemblMetazoa"/>
        </authorList>
    </citation>
    <scope>IDENTIFICATION</scope>
</reference>
<sequence length="73" mass="8325">MTIIDPMHNLFTGTAKHITINICVPSSVGRIPHKIATNMSSFTADLWKNWILHFSLVALHKEVTNDDFECWKS</sequence>
<evidence type="ECO:0000313" key="1">
    <source>
        <dbReference type="EnsemblMetazoa" id="Aqu2.1.38300_001"/>
    </source>
</evidence>
<organism evidence="1">
    <name type="scientific">Amphimedon queenslandica</name>
    <name type="common">Sponge</name>
    <dbReference type="NCBI Taxonomy" id="400682"/>
    <lineage>
        <taxon>Eukaryota</taxon>
        <taxon>Metazoa</taxon>
        <taxon>Porifera</taxon>
        <taxon>Demospongiae</taxon>
        <taxon>Heteroscleromorpha</taxon>
        <taxon>Haplosclerida</taxon>
        <taxon>Niphatidae</taxon>
        <taxon>Amphimedon</taxon>
    </lineage>
</organism>
<protein>
    <submittedName>
        <fullName evidence="1">Uncharacterized protein</fullName>
    </submittedName>
</protein>
<proteinExistence type="predicted"/>